<feature type="compositionally biased region" description="Basic and acidic residues" evidence="14">
    <location>
        <begin position="1314"/>
        <end position="1330"/>
    </location>
</feature>
<dbReference type="InterPro" id="IPR051630">
    <property type="entry name" value="Corepressor-Demethylase"/>
</dbReference>
<evidence type="ECO:0000256" key="3">
    <source>
        <dbReference type="ARBA" id="ARBA00022553"/>
    </source>
</evidence>
<feature type="compositionally biased region" description="Polar residues" evidence="14">
    <location>
        <begin position="400"/>
        <end position="409"/>
    </location>
</feature>
<name>A0ABQ8MJ93_LABRO</name>
<evidence type="ECO:0000256" key="11">
    <source>
        <dbReference type="ARBA" id="ARBA00034483"/>
    </source>
</evidence>
<dbReference type="Pfam" id="PF21322">
    <property type="entry name" value="KDM6_C-hel"/>
    <property type="match status" value="1"/>
</dbReference>
<dbReference type="InterPro" id="IPR048560">
    <property type="entry name" value="KDM6A_B-like_GATAL"/>
</dbReference>
<evidence type="ECO:0000256" key="1">
    <source>
        <dbReference type="ARBA" id="ARBA00001954"/>
    </source>
</evidence>
<comment type="similarity">
    <text evidence="11">Belongs to the UTX family.</text>
</comment>
<comment type="subcellular location">
    <subcellularLocation>
        <location evidence="2">Nucleus</location>
    </subcellularLocation>
</comment>
<sequence>MHTDTAGLTPGLCSARPLPPITLTLCQEALGRVIMTSVYSPYSYLCLTPLCPISPFFLLSPVGRSSSKQLLLRVGWMHHTAEQFTGCSTRDPFPLDGLNRGPWAPVGSRAWPPPSRCLPGVNQHQFLPHMPPSHMPGLNHPSKFLNNGPLHRGDKQDLSQALLPGLQRMPPAPPRPWEPTRTGQGYEPLPGDNHNRLHNGYNAGPPAHLTARANQLLKYGAPHPQLPAHGSRPMPPLPDMWTQPQSQQQPRGPHPHSGQLKRPGPPLGEHSVIQHTPAPSLHRPMEDCPSPNKRKKSSGSEQTPHSAMQRISGPPVHLNQQPSSNYPPPKPGFWNPVHKGGAPWNPNEHKSRPVDVQESAKSGIGSFPYKTPPLNPPTMSSSTIPNTRGYEESRGPPPQSHKTAQSPQSLGPPLQNPHIHHSTYSYPKSRSLAQTQGEPHGTTPQRRHDSGVRSLDNHAPPPPTSSSSPQADKECPAPSPANHTSVPYSHPQFQPHPGLVHSSPPASSQAQATVPQHNPHKPWRNQESRDFSARGDSQVAARLSQAPNRLAGGDQGPGTPQRVSPPQGLARKPVITPNLETPHPPCSLELYTSVGSIPAMSSAPSTTSSIPSTLSSWRTTDSSVLMSNPNHVSMIGQNVTHPGYQGVQPGVRTLPNPHRGAQSQIQSTLPHTGQGRPNYTPVSSSPSTLNSGLQRSGESVITSKTSNTLPQISSPLHITVNSALHPISSNSYNSASIQASSSVSQATTTVPAPVYPRSCLQSAAPSSQSIADALNKLDAELQGHMQAEERRRDQDEERKRNVERQDVETKPHGESAIKSLERLLSGTTAEPPPPRLSPANALSSVSPPSQNSPPYPWLSRGGVPPRLSGTAPNVTERSQPPPLTPQTEYAREKQRQREKWKSGAPSQNPIGNPSYPSESGLISPSDSHSHTMQLKPDPSKDVPMLKTSHDAEIIDSIPNPPPLREPPKLYQAFPKDVRSSCTTTSSLQKHMSSTGLGCLGSSARSCSGDSDGAQFEEETSELLPDGLANIMKMLDESIKKEEELYSGQSGERAVPEPPFSTNVAPVKSYLCAPDLMPALKQSPAEDYQPDGHASPPVLSRQGSLASPCSRTSSLEEEEEVLKVIPKPANPISMQSQESSLATTGTNYRHSDLAKLYGLPEMEKSECEDDEEEVDREDDTPSCSPPQRPHLHQTGVNSMFKNLASVLESQKYTYRGGPFGRPPPSALIGVKYSSSLSLEPDICRQQQSTSPTSGSSNHPGFSSPAQTPAISNSGQPHPLSPTDWASERNRGDKISQSDILGSDDDDEEEISEESTGEKDSGTVKNLLETRPKLTTISESSLAELGHSYEVNKHILPYKDHSKTESQETCKSDKEKDRHRDRDRERKHKRSSKKHEDRKERKKKHRERHDDASLSSSSSSSSSRRHRDGKSHKEKKSRQVLGNLDLQGKEFREKEQERDGDKKKRKEECSRPQSEGEEWARSKDKGTSSGRSSELPSASSALCSDDFQKLKALTDGPPKELKIRLIKVESGDRETFIASEVEERRIPLKEITIKNTASEIIRACKGARVKGKFKESYLLPAFSVKPVLTTELPIPREKLNPPTPSIYLESKRDAFSPVLLQFCTDSKNPITVIRGLAGSLRLNLGLFSTKSLVEANAEHAVEVRTQVQQPADENWDPSGTGQTWPCESSRSHTTIAKYAQYQASSFQESLQEEKGSDDEDDDEDEKSATNSENTTSNSSAPSFSSEQKAVGKIIKFGTNIDLSDPKRWKPQLQELQKLPAFMRVSSSGNMLSHVGHTILGMNTVQLYMKVPGCRTPGHQENNNFCSVNINIGPGDCEWFAVHDNYWEAISDFCEKHGVDYLTGSWWPVLDDLYRANIPVYRFIQRPGDLVWINAGTVHWVQAVGWCNNIAWNVGPVNSYQYQLALERFEWNEVKKAKSIVPMIHVSWNVARNVKITDPDTYKMIKHCLLQSIKHIQILRDQLVAAGKKISYQSRVKDEPAYYCNECDVEVFDLLFVTSENGSRKMYVVHCEDCARQRNPNLSNVVVLEQYRMEELMNVYDSFSLATSSSSR</sequence>
<feature type="region of interest" description="Disordered" evidence="14">
    <location>
        <begin position="655"/>
        <end position="711"/>
    </location>
</feature>
<feature type="compositionally biased region" description="Polar residues" evidence="14">
    <location>
        <begin position="1100"/>
        <end position="1112"/>
    </location>
</feature>
<feature type="region of interest" description="Disordered" evidence="14">
    <location>
        <begin position="1001"/>
        <end position="1021"/>
    </location>
</feature>
<keyword evidence="8" id="KW-0560">Oxidoreductase</keyword>
<dbReference type="InterPro" id="IPR048562">
    <property type="entry name" value="KDM6A_B-like_C-hel"/>
</dbReference>
<comment type="cofactor">
    <cofactor evidence="1">
        <name>Fe(2+)</name>
        <dbReference type="ChEBI" id="CHEBI:29033"/>
    </cofactor>
</comment>
<dbReference type="Gene3D" id="2.10.110.20">
    <property type="match status" value="1"/>
</dbReference>
<keyword evidence="10" id="KW-0539">Nucleus</keyword>
<reference evidence="16 17" key="1">
    <citation type="submission" date="2022-01" db="EMBL/GenBank/DDBJ databases">
        <title>A high-quality chromosome-level genome assembly of rohu carp, Labeo rohita.</title>
        <authorList>
            <person name="Arick M.A. II"/>
            <person name="Hsu C.-Y."/>
            <person name="Magbanua Z."/>
            <person name="Pechanova O."/>
            <person name="Grover C."/>
            <person name="Miller E."/>
            <person name="Thrash A."/>
            <person name="Ezzel L."/>
            <person name="Alam S."/>
            <person name="Benzie J."/>
            <person name="Hamilton M."/>
            <person name="Karsi A."/>
            <person name="Lawrence M.L."/>
            <person name="Peterson D.G."/>
        </authorList>
    </citation>
    <scope>NUCLEOTIDE SEQUENCE [LARGE SCALE GENOMIC DNA]</scope>
    <source>
        <strain evidence="17">BAU-BD-2019</strain>
        <tissue evidence="16">Blood</tissue>
    </source>
</reference>
<feature type="compositionally biased region" description="Polar residues" evidence="14">
    <location>
        <begin position="1131"/>
        <end position="1147"/>
    </location>
</feature>
<feature type="compositionally biased region" description="Acidic residues" evidence="14">
    <location>
        <begin position="1300"/>
        <end position="1313"/>
    </location>
</feature>
<dbReference type="Gene3D" id="2.60.120.650">
    <property type="entry name" value="Cupin"/>
    <property type="match status" value="1"/>
</dbReference>
<evidence type="ECO:0000256" key="7">
    <source>
        <dbReference type="ARBA" id="ARBA00022964"/>
    </source>
</evidence>
<feature type="compositionally biased region" description="Basic and acidic residues" evidence="14">
    <location>
        <begin position="785"/>
        <end position="821"/>
    </location>
</feature>
<feature type="compositionally biased region" description="Polar residues" evidence="14">
    <location>
        <begin position="904"/>
        <end position="932"/>
    </location>
</feature>
<feature type="compositionally biased region" description="Polar residues" evidence="14">
    <location>
        <begin position="1256"/>
        <end position="1274"/>
    </location>
</feature>
<feature type="compositionally biased region" description="Basic and acidic residues" evidence="14">
    <location>
        <begin position="889"/>
        <end position="901"/>
    </location>
</feature>
<dbReference type="InterPro" id="IPR003347">
    <property type="entry name" value="JmjC_dom"/>
</dbReference>
<keyword evidence="6" id="KW-0156">Chromatin regulator</keyword>
<evidence type="ECO:0000256" key="8">
    <source>
        <dbReference type="ARBA" id="ARBA00023002"/>
    </source>
</evidence>
<keyword evidence="4" id="KW-0479">Metal-binding</keyword>
<dbReference type="PANTHER" id="PTHR14017">
    <property type="entry name" value="LYSINE-SPECIFIC DEMETHYLASE"/>
    <property type="match status" value="1"/>
</dbReference>
<accession>A0ABQ8MJ93</accession>
<evidence type="ECO:0000256" key="2">
    <source>
        <dbReference type="ARBA" id="ARBA00004123"/>
    </source>
</evidence>
<evidence type="ECO:0000256" key="12">
    <source>
        <dbReference type="ARBA" id="ARBA00034525"/>
    </source>
</evidence>
<evidence type="ECO:0000313" key="16">
    <source>
        <dbReference type="EMBL" id="KAI2662834.1"/>
    </source>
</evidence>
<feature type="compositionally biased region" description="Low complexity" evidence="14">
    <location>
        <begin position="1411"/>
        <end position="1420"/>
    </location>
</feature>
<feature type="compositionally biased region" description="Basic and acidic residues" evidence="14">
    <location>
        <begin position="1348"/>
        <end position="1382"/>
    </location>
</feature>
<feature type="domain" description="JmjC" evidence="15">
    <location>
        <begin position="1765"/>
        <end position="1928"/>
    </location>
</feature>
<dbReference type="SUPFAM" id="SSF51197">
    <property type="entry name" value="Clavaminate synthase-like"/>
    <property type="match status" value="1"/>
</dbReference>
<keyword evidence="9" id="KW-0408">Iron</keyword>
<dbReference type="InterPro" id="IPR046941">
    <property type="entry name" value="KDM6_GATAL_sf"/>
</dbReference>
<evidence type="ECO:0000313" key="17">
    <source>
        <dbReference type="Proteomes" id="UP000830375"/>
    </source>
</evidence>
<keyword evidence="5" id="KW-0862">Zinc</keyword>
<dbReference type="Gene3D" id="1.20.58.1370">
    <property type="match status" value="1"/>
</dbReference>
<feature type="compositionally biased region" description="Basic and acidic residues" evidence="14">
    <location>
        <begin position="1284"/>
        <end position="1294"/>
    </location>
</feature>
<feature type="compositionally biased region" description="Basic and acidic residues" evidence="14">
    <location>
        <begin position="1445"/>
        <end position="1468"/>
    </location>
</feature>
<evidence type="ECO:0000256" key="6">
    <source>
        <dbReference type="ARBA" id="ARBA00022853"/>
    </source>
</evidence>
<dbReference type="EC" id="1.14.11.68" evidence="12"/>
<keyword evidence="17" id="KW-1185">Reference proteome</keyword>
<feature type="region of interest" description="Disordered" evidence="14">
    <location>
        <begin position="1238"/>
        <end position="1498"/>
    </location>
</feature>
<proteinExistence type="inferred from homology"/>
<feature type="region of interest" description="Disordered" evidence="14">
    <location>
        <begin position="1080"/>
        <end position="1196"/>
    </location>
</feature>
<keyword evidence="7" id="KW-0223">Dioxygenase</keyword>
<evidence type="ECO:0000256" key="10">
    <source>
        <dbReference type="ARBA" id="ARBA00023242"/>
    </source>
</evidence>
<feature type="compositionally biased region" description="Polar residues" evidence="14">
    <location>
        <begin position="661"/>
        <end position="711"/>
    </location>
</feature>
<evidence type="ECO:0000256" key="13">
    <source>
        <dbReference type="ARBA" id="ARBA00048695"/>
    </source>
</evidence>
<feature type="region of interest" description="Disordered" evidence="14">
    <location>
        <begin position="1704"/>
        <end position="1743"/>
    </location>
</feature>
<organism evidence="16 17">
    <name type="scientific">Labeo rohita</name>
    <name type="common">Indian major carp</name>
    <name type="synonym">Cyprinus rohita</name>
    <dbReference type="NCBI Taxonomy" id="84645"/>
    <lineage>
        <taxon>Eukaryota</taxon>
        <taxon>Metazoa</taxon>
        <taxon>Chordata</taxon>
        <taxon>Craniata</taxon>
        <taxon>Vertebrata</taxon>
        <taxon>Euteleostomi</taxon>
        <taxon>Actinopterygii</taxon>
        <taxon>Neopterygii</taxon>
        <taxon>Teleostei</taxon>
        <taxon>Ostariophysi</taxon>
        <taxon>Cypriniformes</taxon>
        <taxon>Cyprinidae</taxon>
        <taxon>Labeoninae</taxon>
        <taxon>Labeonini</taxon>
        <taxon>Labeo</taxon>
    </lineage>
</organism>
<evidence type="ECO:0000259" key="15">
    <source>
        <dbReference type="PROSITE" id="PS51184"/>
    </source>
</evidence>
<feature type="compositionally biased region" description="Acidic residues" evidence="14">
    <location>
        <begin position="1713"/>
        <end position="1723"/>
    </location>
</feature>
<dbReference type="Pfam" id="PF21326">
    <property type="entry name" value="KDM6_GATAL"/>
    <property type="match status" value="1"/>
</dbReference>
<evidence type="ECO:0000256" key="9">
    <source>
        <dbReference type="ARBA" id="ARBA00023004"/>
    </source>
</evidence>
<evidence type="ECO:0000256" key="4">
    <source>
        <dbReference type="ARBA" id="ARBA00022723"/>
    </source>
</evidence>
<feature type="compositionally biased region" description="Acidic residues" evidence="14">
    <location>
        <begin position="1165"/>
        <end position="1179"/>
    </location>
</feature>
<dbReference type="Pfam" id="PF02373">
    <property type="entry name" value="JmjC"/>
    <property type="match status" value="1"/>
</dbReference>
<dbReference type="PROSITE" id="PS51184">
    <property type="entry name" value="JMJC"/>
    <property type="match status" value="1"/>
</dbReference>
<dbReference type="SMART" id="SM00558">
    <property type="entry name" value="JmjC"/>
    <property type="match status" value="1"/>
</dbReference>
<keyword evidence="3" id="KW-0597">Phosphoprotein</keyword>
<feature type="compositionally biased region" description="Basic residues" evidence="14">
    <location>
        <begin position="1421"/>
        <end position="1436"/>
    </location>
</feature>
<feature type="region of interest" description="Disordered" evidence="14">
    <location>
        <begin position="221"/>
        <end position="583"/>
    </location>
</feature>
<feature type="compositionally biased region" description="Polar residues" evidence="14">
    <location>
        <begin position="1485"/>
        <end position="1498"/>
    </location>
</feature>
<comment type="catalytic activity">
    <reaction evidence="13">
        <text>N(6),N(6),N(6)-trimethyl-L-lysyl(27)-[histone H3] + 2 2-oxoglutarate + 2 O2 = N(6)-methyl-L-lysyl(27)-[histone H3] + 2 formaldehyde + 2 succinate + 2 CO2</text>
        <dbReference type="Rhea" id="RHEA:60224"/>
        <dbReference type="Rhea" id="RHEA-COMP:15535"/>
        <dbReference type="Rhea" id="RHEA-COMP:15544"/>
        <dbReference type="ChEBI" id="CHEBI:15379"/>
        <dbReference type="ChEBI" id="CHEBI:16526"/>
        <dbReference type="ChEBI" id="CHEBI:16810"/>
        <dbReference type="ChEBI" id="CHEBI:16842"/>
        <dbReference type="ChEBI" id="CHEBI:30031"/>
        <dbReference type="ChEBI" id="CHEBI:61929"/>
        <dbReference type="ChEBI" id="CHEBI:61961"/>
        <dbReference type="EC" id="1.14.11.68"/>
    </reaction>
</comment>
<evidence type="ECO:0000256" key="14">
    <source>
        <dbReference type="SAM" id="MobiDB-lite"/>
    </source>
</evidence>
<feature type="region of interest" description="Disordered" evidence="14">
    <location>
        <begin position="785"/>
        <end position="976"/>
    </location>
</feature>
<comment type="caution">
    <text evidence="16">The sequence shown here is derived from an EMBL/GenBank/DDBJ whole genome shotgun (WGS) entry which is preliminary data.</text>
</comment>
<gene>
    <name evidence="16" type="ORF">H4Q32_001786</name>
</gene>
<evidence type="ECO:0000256" key="5">
    <source>
        <dbReference type="ARBA" id="ARBA00022833"/>
    </source>
</evidence>
<feature type="region of interest" description="Disordered" evidence="14">
    <location>
        <begin position="1663"/>
        <end position="1687"/>
    </location>
</feature>
<feature type="compositionally biased region" description="Low complexity" evidence="14">
    <location>
        <begin position="1726"/>
        <end position="1743"/>
    </location>
</feature>
<dbReference type="EMBL" id="JACTAM010000007">
    <property type="protein sequence ID" value="KAI2662834.1"/>
    <property type="molecule type" value="Genomic_DNA"/>
</dbReference>
<feature type="compositionally biased region" description="Low complexity" evidence="14">
    <location>
        <begin position="1244"/>
        <end position="1255"/>
    </location>
</feature>
<feature type="compositionally biased region" description="Polar residues" evidence="14">
    <location>
        <begin position="377"/>
        <end position="386"/>
    </location>
</feature>
<dbReference type="Proteomes" id="UP000830375">
    <property type="component" value="Unassembled WGS sequence"/>
</dbReference>
<dbReference type="PANTHER" id="PTHR14017:SF5">
    <property type="entry name" value="LYSINE-SPECIFIC DEMETHYLASE 6B"/>
    <property type="match status" value="1"/>
</dbReference>
<protein>
    <recommendedName>
        <fullName evidence="12">[histone H3]-trimethyl-L-lysine(27) demethylase</fullName>
        <ecNumber evidence="12">1.14.11.68</ecNumber>
    </recommendedName>
</protein>
<feature type="compositionally biased region" description="Low complexity" evidence="14">
    <location>
        <begin position="502"/>
        <end position="516"/>
    </location>
</feature>
<feature type="compositionally biased region" description="Basic and acidic residues" evidence="14">
    <location>
        <begin position="524"/>
        <end position="533"/>
    </location>
</feature>
<feature type="region of interest" description="Disordered" evidence="14">
    <location>
        <begin position="165"/>
        <end position="207"/>
    </location>
</feature>
<feature type="compositionally biased region" description="Polar residues" evidence="14">
    <location>
        <begin position="422"/>
        <end position="437"/>
    </location>
</feature>
<feature type="region of interest" description="Disordered" evidence="14">
    <location>
        <begin position="1212"/>
        <end position="1231"/>
    </location>
</feature>